<evidence type="ECO:0000313" key="2">
    <source>
        <dbReference type="Proteomes" id="UP001055811"/>
    </source>
</evidence>
<reference evidence="1 2" key="2">
    <citation type="journal article" date="2022" name="Mol. Ecol. Resour.">
        <title>The genomes of chicory, endive, great burdock and yacon provide insights into Asteraceae paleo-polyploidization history and plant inulin production.</title>
        <authorList>
            <person name="Fan W."/>
            <person name="Wang S."/>
            <person name="Wang H."/>
            <person name="Wang A."/>
            <person name="Jiang F."/>
            <person name="Liu H."/>
            <person name="Zhao H."/>
            <person name="Xu D."/>
            <person name="Zhang Y."/>
        </authorList>
    </citation>
    <scope>NUCLEOTIDE SEQUENCE [LARGE SCALE GENOMIC DNA]</scope>
    <source>
        <strain evidence="2">cv. Punajuju</strain>
        <tissue evidence="1">Leaves</tissue>
    </source>
</reference>
<evidence type="ECO:0000313" key="1">
    <source>
        <dbReference type="EMBL" id="KAI3767507.1"/>
    </source>
</evidence>
<protein>
    <submittedName>
        <fullName evidence="1">Uncharacterized protein</fullName>
    </submittedName>
</protein>
<keyword evidence="2" id="KW-1185">Reference proteome</keyword>
<sequence length="93" mass="10467">MAWSCACVSCNLKPKVNSLSLIFKISSHFNCISYIFIPFRQQYQQGVKDLPNPRSTTQQLSIKQIGSLGECKRSGKRSSVVVCCFFESDVILK</sequence>
<proteinExistence type="predicted"/>
<reference evidence="2" key="1">
    <citation type="journal article" date="2022" name="Mol. Ecol. Resour.">
        <title>The genomes of chicory, endive, great burdock and yacon provide insights into Asteraceae palaeo-polyploidization history and plant inulin production.</title>
        <authorList>
            <person name="Fan W."/>
            <person name="Wang S."/>
            <person name="Wang H."/>
            <person name="Wang A."/>
            <person name="Jiang F."/>
            <person name="Liu H."/>
            <person name="Zhao H."/>
            <person name="Xu D."/>
            <person name="Zhang Y."/>
        </authorList>
    </citation>
    <scope>NUCLEOTIDE SEQUENCE [LARGE SCALE GENOMIC DNA]</scope>
    <source>
        <strain evidence="2">cv. Punajuju</strain>
    </source>
</reference>
<dbReference type="Proteomes" id="UP001055811">
    <property type="component" value="Linkage Group LG03"/>
</dbReference>
<name>A0ACB9F8Q3_CICIN</name>
<dbReference type="EMBL" id="CM042011">
    <property type="protein sequence ID" value="KAI3767507.1"/>
    <property type="molecule type" value="Genomic_DNA"/>
</dbReference>
<accession>A0ACB9F8Q3</accession>
<comment type="caution">
    <text evidence="1">The sequence shown here is derived from an EMBL/GenBank/DDBJ whole genome shotgun (WGS) entry which is preliminary data.</text>
</comment>
<gene>
    <name evidence="1" type="ORF">L2E82_17670</name>
</gene>
<organism evidence="1 2">
    <name type="scientific">Cichorium intybus</name>
    <name type="common">Chicory</name>
    <dbReference type="NCBI Taxonomy" id="13427"/>
    <lineage>
        <taxon>Eukaryota</taxon>
        <taxon>Viridiplantae</taxon>
        <taxon>Streptophyta</taxon>
        <taxon>Embryophyta</taxon>
        <taxon>Tracheophyta</taxon>
        <taxon>Spermatophyta</taxon>
        <taxon>Magnoliopsida</taxon>
        <taxon>eudicotyledons</taxon>
        <taxon>Gunneridae</taxon>
        <taxon>Pentapetalae</taxon>
        <taxon>asterids</taxon>
        <taxon>campanulids</taxon>
        <taxon>Asterales</taxon>
        <taxon>Asteraceae</taxon>
        <taxon>Cichorioideae</taxon>
        <taxon>Cichorieae</taxon>
        <taxon>Cichoriinae</taxon>
        <taxon>Cichorium</taxon>
    </lineage>
</organism>